<proteinExistence type="predicted"/>
<keyword evidence="1" id="KW-0648">Protein biosynthesis</keyword>
<dbReference type="SUPFAM" id="SSF54928">
    <property type="entry name" value="RNA-binding domain, RBD"/>
    <property type="match status" value="1"/>
</dbReference>
<dbReference type="InterPro" id="IPR012677">
    <property type="entry name" value="Nucleotide-bd_a/b_plait_sf"/>
</dbReference>
<organism evidence="1 2">
    <name type="scientific">Lynx pardinus</name>
    <name type="common">Iberian lynx</name>
    <name type="synonym">Felis pardina</name>
    <dbReference type="NCBI Taxonomy" id="191816"/>
    <lineage>
        <taxon>Eukaryota</taxon>
        <taxon>Metazoa</taxon>
        <taxon>Chordata</taxon>
        <taxon>Craniata</taxon>
        <taxon>Vertebrata</taxon>
        <taxon>Euteleostomi</taxon>
        <taxon>Mammalia</taxon>
        <taxon>Eutheria</taxon>
        <taxon>Laurasiatheria</taxon>
        <taxon>Carnivora</taxon>
        <taxon>Feliformia</taxon>
        <taxon>Felidae</taxon>
        <taxon>Felinae</taxon>
        <taxon>Lynx</taxon>
    </lineage>
</organism>
<dbReference type="GO" id="GO:0003743">
    <property type="term" value="F:translation initiation factor activity"/>
    <property type="evidence" value="ECO:0007669"/>
    <property type="project" value="UniProtKB-KW"/>
</dbReference>
<dbReference type="Proteomes" id="UP000386466">
    <property type="component" value="Unassembled WGS sequence"/>
</dbReference>
<name>A0A485NMH8_LYNPA</name>
<protein>
    <submittedName>
        <fullName evidence="1">Eukaryotic translation initiation factor 4b</fullName>
    </submittedName>
</protein>
<evidence type="ECO:0000313" key="1">
    <source>
        <dbReference type="EMBL" id="VFV33463.1"/>
    </source>
</evidence>
<dbReference type="GO" id="GO:0003676">
    <property type="term" value="F:nucleic acid binding"/>
    <property type="evidence" value="ECO:0007669"/>
    <property type="project" value="InterPro"/>
</dbReference>
<evidence type="ECO:0000313" key="2">
    <source>
        <dbReference type="Proteomes" id="UP000386466"/>
    </source>
</evidence>
<reference evidence="1 2" key="1">
    <citation type="submission" date="2019-01" db="EMBL/GenBank/DDBJ databases">
        <authorList>
            <person name="Alioto T."/>
            <person name="Alioto T."/>
        </authorList>
    </citation>
    <scope>NUCLEOTIDE SEQUENCE [LARGE SCALE GENOMIC DNA]</scope>
</reference>
<dbReference type="Gene3D" id="3.30.70.330">
    <property type="match status" value="1"/>
</dbReference>
<accession>A0A485NMH8</accession>
<dbReference type="EMBL" id="CAAGRJ010018041">
    <property type="protein sequence ID" value="VFV33463.1"/>
    <property type="molecule type" value="Genomic_DNA"/>
</dbReference>
<keyword evidence="1" id="KW-0396">Initiation factor</keyword>
<gene>
    <name evidence="1" type="ORF">LYPA_23C007842</name>
</gene>
<keyword evidence="2" id="KW-1185">Reference proteome</keyword>
<sequence>MYKAPPTNHCILTTALQAAWQPIIDQSHLPKLLLYTTFLGNTTGYVTEVSIKEFFRGLTISAVHLPCEPSNSKRLKGFDYVEFENLPSLLNALNEEFLVNKIPMDTPDQAQVKDKDGFSSG</sequence>
<dbReference type="InterPro" id="IPR035979">
    <property type="entry name" value="RBD_domain_sf"/>
</dbReference>
<dbReference type="AlphaFoldDB" id="A0A485NMH8"/>